<comment type="caution">
    <text evidence="5">The sequence shown here is derived from an EMBL/GenBank/DDBJ whole genome shotgun (WGS) entry which is preliminary data.</text>
</comment>
<dbReference type="Gene3D" id="3.30.1330.30">
    <property type="match status" value="1"/>
</dbReference>
<dbReference type="InterPro" id="IPR013123">
    <property type="entry name" value="SpoU_subst-bd"/>
</dbReference>
<feature type="domain" description="RNA 2-O ribose methyltransferase substrate binding" evidence="4">
    <location>
        <begin position="35"/>
        <end position="109"/>
    </location>
</feature>
<dbReference type="GO" id="GO:0032259">
    <property type="term" value="P:methylation"/>
    <property type="evidence" value="ECO:0007669"/>
    <property type="project" value="UniProtKB-KW"/>
</dbReference>
<accession>A0A5C7F1J9</accession>
<keyword evidence="3 5" id="KW-0808">Transferase</keyword>
<evidence type="ECO:0000313" key="6">
    <source>
        <dbReference type="Proteomes" id="UP000321201"/>
    </source>
</evidence>
<dbReference type="Proteomes" id="UP000321201">
    <property type="component" value="Unassembled WGS sequence"/>
</dbReference>
<organism evidence="5 6">
    <name type="scientific">Pelomicrobium methylotrophicum</name>
    <dbReference type="NCBI Taxonomy" id="2602750"/>
    <lineage>
        <taxon>Bacteria</taxon>
        <taxon>Pseudomonadati</taxon>
        <taxon>Pseudomonadota</taxon>
        <taxon>Hydrogenophilia</taxon>
        <taxon>Hydrogenophilia incertae sedis</taxon>
        <taxon>Pelomicrobium</taxon>
    </lineage>
</organism>
<dbReference type="InterPro" id="IPR029064">
    <property type="entry name" value="Ribosomal_eL30-like_sf"/>
</dbReference>
<dbReference type="Pfam" id="PF22435">
    <property type="entry name" value="MRM3-like_sub_bind"/>
    <property type="match status" value="1"/>
</dbReference>
<keyword evidence="2 5" id="KW-0489">Methyltransferase</keyword>
<proteinExistence type="inferred from homology"/>
<dbReference type="GO" id="GO:0008173">
    <property type="term" value="F:RNA methyltransferase activity"/>
    <property type="evidence" value="ECO:0007669"/>
    <property type="project" value="InterPro"/>
</dbReference>
<protein>
    <submittedName>
        <fullName evidence="5">RNA methyltransferase</fullName>
    </submittedName>
</protein>
<dbReference type="InterPro" id="IPR051259">
    <property type="entry name" value="rRNA_Methyltransferase"/>
</dbReference>
<name>A0A5C7F1J9_9PROT</name>
<dbReference type="CDD" id="cd18095">
    <property type="entry name" value="SpoU-like_rRNA-MTase"/>
    <property type="match status" value="1"/>
</dbReference>
<dbReference type="InParanoid" id="A0A5C7F1J9"/>
<dbReference type="SUPFAM" id="SSF55315">
    <property type="entry name" value="L30e-like"/>
    <property type="match status" value="1"/>
</dbReference>
<dbReference type="PANTHER" id="PTHR43191">
    <property type="entry name" value="RRNA METHYLTRANSFERASE 3"/>
    <property type="match status" value="1"/>
</dbReference>
<dbReference type="GO" id="GO:0006396">
    <property type="term" value="P:RNA processing"/>
    <property type="evidence" value="ECO:0007669"/>
    <property type="project" value="InterPro"/>
</dbReference>
<dbReference type="InterPro" id="IPR053888">
    <property type="entry name" value="MRM3-like_sub_bind"/>
</dbReference>
<evidence type="ECO:0000256" key="3">
    <source>
        <dbReference type="ARBA" id="ARBA00022679"/>
    </source>
</evidence>
<dbReference type="Gene3D" id="3.40.1280.10">
    <property type="match status" value="1"/>
</dbReference>
<dbReference type="AlphaFoldDB" id="A0A5C7F1J9"/>
<evidence type="ECO:0000313" key="5">
    <source>
        <dbReference type="EMBL" id="TXF13658.1"/>
    </source>
</evidence>
<dbReference type="InterPro" id="IPR029028">
    <property type="entry name" value="Alpha/beta_knot_MTases"/>
</dbReference>
<dbReference type="PANTHER" id="PTHR43191:SF2">
    <property type="entry name" value="RRNA METHYLTRANSFERASE 3, MITOCHONDRIAL"/>
    <property type="match status" value="1"/>
</dbReference>
<sequence>MTAGRVIRSKDNPVFKRLVKLASSARHRREANQVVLEGTRLVSALLEHGGLPALLAIAESKAQAPEVVAVSRAVPADRVVVLSDALCGAVSDLATPPGVLAIAPPPRPRPPKGLPQLLVMLEDIQDPGNLGSILRTAAAAGADAALLSPGCADPWSLKVLRAAMGAHFTLTIHERADLLQAVRTFRGRVIATAAQARQSLFGLDLTGPLAFIIGNEGAGVSPLLREAAHAVAGLPMPGPMESLNVAAAAAVCLYERVRQTQAAPRNQ</sequence>
<dbReference type="OrthoDB" id="9794400at2"/>
<dbReference type="Pfam" id="PF00588">
    <property type="entry name" value="SpoU_methylase"/>
    <property type="match status" value="1"/>
</dbReference>
<dbReference type="GO" id="GO:0005737">
    <property type="term" value="C:cytoplasm"/>
    <property type="evidence" value="ECO:0007669"/>
    <property type="project" value="UniProtKB-ARBA"/>
</dbReference>
<dbReference type="EMBL" id="VPFL01000001">
    <property type="protein sequence ID" value="TXF13658.1"/>
    <property type="molecule type" value="Genomic_DNA"/>
</dbReference>
<keyword evidence="6" id="KW-1185">Reference proteome</keyword>
<comment type="similarity">
    <text evidence="1">Belongs to the class IV-like SAM-binding methyltransferase superfamily. RNA methyltransferase TrmH family.</text>
</comment>
<dbReference type="InterPro" id="IPR029026">
    <property type="entry name" value="tRNA_m1G_MTases_N"/>
</dbReference>
<evidence type="ECO:0000256" key="2">
    <source>
        <dbReference type="ARBA" id="ARBA00022603"/>
    </source>
</evidence>
<evidence type="ECO:0000259" key="4">
    <source>
        <dbReference type="SMART" id="SM00967"/>
    </source>
</evidence>
<dbReference type="RefSeq" id="WP_147798244.1">
    <property type="nucleotide sequence ID" value="NZ_VPFL01000001.1"/>
</dbReference>
<dbReference type="GO" id="GO:0003723">
    <property type="term" value="F:RNA binding"/>
    <property type="evidence" value="ECO:0007669"/>
    <property type="project" value="InterPro"/>
</dbReference>
<evidence type="ECO:0000256" key="1">
    <source>
        <dbReference type="ARBA" id="ARBA00007228"/>
    </source>
</evidence>
<reference evidence="5 6" key="1">
    <citation type="submission" date="2019-08" db="EMBL/GenBank/DDBJ databases">
        <title>Pelomicrobium methylotrophicum gen. nov., sp. nov. a moderately thermophilic, facultatively anaerobic, lithoautotrophic and methylotrophic bacterium isolated from a terrestrial mud volcano.</title>
        <authorList>
            <person name="Slobodkina G.B."/>
            <person name="Merkel A.Y."/>
            <person name="Slobodkin A.I."/>
        </authorList>
    </citation>
    <scope>NUCLEOTIDE SEQUENCE [LARGE SCALE GENOMIC DNA]</scope>
    <source>
        <strain evidence="5 6">SM250</strain>
    </source>
</reference>
<dbReference type="SMART" id="SM00967">
    <property type="entry name" value="SpoU_sub_bind"/>
    <property type="match status" value="1"/>
</dbReference>
<dbReference type="InterPro" id="IPR001537">
    <property type="entry name" value="SpoU_MeTrfase"/>
</dbReference>
<gene>
    <name evidence="5" type="ORF">FR698_00650</name>
</gene>
<dbReference type="SUPFAM" id="SSF75217">
    <property type="entry name" value="alpha/beta knot"/>
    <property type="match status" value="1"/>
</dbReference>